<dbReference type="Pfam" id="PF13637">
    <property type="entry name" value="Ank_4"/>
    <property type="match status" value="1"/>
</dbReference>
<keyword evidence="1" id="KW-0677">Repeat</keyword>
<protein>
    <recommendedName>
        <fullName evidence="5">Clr5 domain-containing protein</fullName>
    </recommendedName>
</protein>
<organism evidence="6 7">
    <name type="scientific">Apiospora saccharicola</name>
    <dbReference type="NCBI Taxonomy" id="335842"/>
    <lineage>
        <taxon>Eukaryota</taxon>
        <taxon>Fungi</taxon>
        <taxon>Dikarya</taxon>
        <taxon>Ascomycota</taxon>
        <taxon>Pezizomycotina</taxon>
        <taxon>Sordariomycetes</taxon>
        <taxon>Xylariomycetidae</taxon>
        <taxon>Amphisphaeriales</taxon>
        <taxon>Apiosporaceae</taxon>
        <taxon>Apiospora</taxon>
    </lineage>
</organism>
<feature type="repeat" description="ANK" evidence="3">
    <location>
        <begin position="1007"/>
        <end position="1039"/>
    </location>
</feature>
<dbReference type="Pfam" id="PF12796">
    <property type="entry name" value="Ank_2"/>
    <property type="match status" value="1"/>
</dbReference>
<dbReference type="Pfam" id="PF14420">
    <property type="entry name" value="Clr5"/>
    <property type="match status" value="1"/>
</dbReference>
<reference evidence="6 7" key="1">
    <citation type="submission" date="2023-01" db="EMBL/GenBank/DDBJ databases">
        <title>Analysis of 21 Apiospora genomes using comparative genomics revels a genus with tremendous synthesis potential of carbohydrate active enzymes and secondary metabolites.</title>
        <authorList>
            <person name="Sorensen T."/>
        </authorList>
    </citation>
    <scope>NUCLEOTIDE SEQUENCE [LARGE SCALE GENOMIC DNA]</scope>
    <source>
        <strain evidence="6 7">CBS 83171</strain>
    </source>
</reference>
<feature type="region of interest" description="Disordered" evidence="4">
    <location>
        <begin position="1"/>
        <end position="48"/>
    </location>
</feature>
<dbReference type="Gene3D" id="1.25.40.20">
    <property type="entry name" value="Ankyrin repeat-containing domain"/>
    <property type="match status" value="4"/>
</dbReference>
<feature type="region of interest" description="Disordered" evidence="4">
    <location>
        <begin position="1372"/>
        <end position="1401"/>
    </location>
</feature>
<feature type="compositionally biased region" description="Polar residues" evidence="4">
    <location>
        <begin position="1"/>
        <end position="10"/>
    </location>
</feature>
<keyword evidence="7" id="KW-1185">Reference proteome</keyword>
<dbReference type="PROSITE" id="PS50088">
    <property type="entry name" value="ANK_REPEAT"/>
    <property type="match status" value="5"/>
</dbReference>
<dbReference type="SMART" id="SM00248">
    <property type="entry name" value="ANK"/>
    <property type="match status" value="9"/>
</dbReference>
<feature type="repeat" description="ANK" evidence="3">
    <location>
        <begin position="1053"/>
        <end position="1085"/>
    </location>
</feature>
<feature type="repeat" description="ANK" evidence="3">
    <location>
        <begin position="599"/>
        <end position="625"/>
    </location>
</feature>
<dbReference type="InterPro" id="IPR002110">
    <property type="entry name" value="Ankyrin_rpt"/>
</dbReference>
<dbReference type="Proteomes" id="UP001446871">
    <property type="component" value="Unassembled WGS sequence"/>
</dbReference>
<feature type="compositionally biased region" description="Basic and acidic residues" evidence="4">
    <location>
        <begin position="1273"/>
        <end position="1286"/>
    </location>
</feature>
<evidence type="ECO:0000313" key="6">
    <source>
        <dbReference type="EMBL" id="KAK8054341.1"/>
    </source>
</evidence>
<dbReference type="SUPFAM" id="SSF48403">
    <property type="entry name" value="Ankyrin repeat"/>
    <property type="match status" value="2"/>
</dbReference>
<evidence type="ECO:0000256" key="4">
    <source>
        <dbReference type="SAM" id="MobiDB-lite"/>
    </source>
</evidence>
<dbReference type="InterPro" id="IPR036770">
    <property type="entry name" value="Ankyrin_rpt-contain_sf"/>
</dbReference>
<evidence type="ECO:0000256" key="3">
    <source>
        <dbReference type="PROSITE-ProRule" id="PRU00023"/>
    </source>
</evidence>
<feature type="repeat" description="ANK" evidence="3">
    <location>
        <begin position="727"/>
        <end position="759"/>
    </location>
</feature>
<feature type="repeat" description="ANK" evidence="3">
    <location>
        <begin position="1124"/>
        <end position="1148"/>
    </location>
</feature>
<keyword evidence="2 3" id="KW-0040">ANK repeat</keyword>
<dbReference type="InterPro" id="IPR025676">
    <property type="entry name" value="Clr5_dom"/>
</dbReference>
<feature type="compositionally biased region" description="Acidic residues" evidence="4">
    <location>
        <begin position="1252"/>
        <end position="1272"/>
    </location>
</feature>
<accession>A0ABR1U5Z9</accession>
<feature type="domain" description="Clr5" evidence="5">
    <location>
        <begin position="51"/>
        <end position="101"/>
    </location>
</feature>
<dbReference type="PANTHER" id="PTHR24198:SF165">
    <property type="entry name" value="ANKYRIN REPEAT-CONTAINING PROTEIN-RELATED"/>
    <property type="match status" value="1"/>
</dbReference>
<feature type="region of interest" description="Disordered" evidence="4">
    <location>
        <begin position="1252"/>
        <end position="1308"/>
    </location>
</feature>
<name>A0ABR1U5Z9_9PEZI</name>
<comment type="caution">
    <text evidence="6">The sequence shown here is derived from an EMBL/GenBank/DDBJ whole genome shotgun (WGS) entry which is preliminary data.</text>
</comment>
<proteinExistence type="predicted"/>
<dbReference type="Pfam" id="PF00023">
    <property type="entry name" value="Ank"/>
    <property type="match status" value="1"/>
</dbReference>
<dbReference type="EMBL" id="JAQQWM010000008">
    <property type="protein sequence ID" value="KAK8054341.1"/>
    <property type="molecule type" value="Genomic_DNA"/>
</dbReference>
<dbReference type="PANTHER" id="PTHR24198">
    <property type="entry name" value="ANKYRIN REPEAT AND PROTEIN KINASE DOMAIN-CONTAINING PROTEIN"/>
    <property type="match status" value="1"/>
</dbReference>
<evidence type="ECO:0000313" key="7">
    <source>
        <dbReference type="Proteomes" id="UP001446871"/>
    </source>
</evidence>
<gene>
    <name evidence="6" type="ORF">PG996_013642</name>
</gene>
<evidence type="ECO:0000256" key="2">
    <source>
        <dbReference type="ARBA" id="ARBA00023043"/>
    </source>
</evidence>
<dbReference type="PROSITE" id="PS50297">
    <property type="entry name" value="ANK_REP_REGION"/>
    <property type="match status" value="5"/>
</dbReference>
<evidence type="ECO:0000256" key="1">
    <source>
        <dbReference type="ARBA" id="ARBA00022737"/>
    </source>
</evidence>
<sequence length="1401" mass="156634">MVNSTSSPLSPTEELSILIPNTPEPHPSVLCTPTTTTTTTMPSHSSPLVPEWKWEKHKMRIWRLVFLEKLKPDELRNRMKALGLDATLTEFKQRLKTWGFSRNNPEATRKYITHRVEKRKRQGKESAVIVNGITWSDKKTQKEAIRNFYTAAEKLREASPSTPPGPVVSVCSPTPADTMSYISSEWSPGLPWIRFTTLISEAPIDILGMMAQRLRREHSEPGVQDMATSGSHSSLLLVAHQLGLSLPKDISNPFKLSTHLRFTMPESVPGEHLLRSQNFNKDSDSTARELLTLTLHQISNNSFESSNFYICRTRRDELLLDIIAQSGLVGSDDPILTEPTVASILEKVWHAALRRCRSKLVSWILDRDMHSNLSPEIAHGRVDFGSDHKPLIIAISSLFKKWRCCNDDGNPNHPALVSNHEVEETVRVLLARGASPNDSCCPSHGTPLEEAVRNNLVDSVKPFIQHGLQTHRPEYLLDLDFGSLICLPRWQSPHASQHCMLDYLQTLYAENFPSHGDVLDILMSAEGLVKAAVSGGPVLLNRLRAKGANFNCHTPDGKFPIGAVVALSPEDEKVDRCKALVALAASVDYKPGEGIDQESRPSALHIASLLGHYDVLEFLLGNGANQHTPVYLENDGTWLVDLDEYPSGIDLEHTRSPLSWAISRCFDDCILLLLESGAPIEGHELLLYMESLDSMNIEEPFEDDGPSVAIVADLIARGVDPDLRTDSGKTALDIAISISQSEIVNVLLSAGATMSTVTTPNAKEARDAFIWASQLRWAIRSYEGCKEEDYDMFLESLHEQYRCESVEWQNERLDNLATEVGSALEYRDSHDGDSYLKPLYFFLKCYPEAYSSYALHTLLEVLDKNNITLRLPAIRELLSRRKLEYINAPTESKALAELAMRAIRPGLADLCSLLEVLRAQPFLLNVKGYKPWHNPLIRAFRIWYHFGLTEFPKPEITDLRRLLHKLVDIGIRVDTAAGLRAIEYGCSTKELELLMAHGFRPQRRYRWSDTALQYAVSRGNLDMVELLLDRGVNVNGRPCWGSDPRGLGVLLGTSRTALQLAVENENWECMELLIKKGADVNAPAGRFRGATALQFAAIKGHIGLVRWLIEEKEADINAAGAFSDGLTALEGAAAFGRLDVVGLLLEYGHFNDGEGRRQYVRAVGYARRSRRQALSSYMMRQAGWSRDDEQWLAREILVEEVAHRSGLSRMLESGDQCRNKGCIGETESVSEDIEEPECCHIKTDMDALRFEDDGDEEEEDEEGEEEGDEEKEALDSHGHNPVRNEDVYPMSGAANGGGERHPQPNDEGDALRVSVEDQMDKAAPMDVEMLDWSARNQTIQGMDSEFLPNFNFEIPRLPATGLVMGELVGVEEPNDEYSGNQEDEMGQRGETPWDLAGLPKY</sequence>
<evidence type="ECO:0000259" key="5">
    <source>
        <dbReference type="Pfam" id="PF14420"/>
    </source>
</evidence>